<reference evidence="1" key="1">
    <citation type="journal article" date="2014" name="Nat. Commun.">
        <title>The rainbow trout genome provides novel insights into evolution after whole-genome duplication in vertebrates.</title>
        <authorList>
            <person name="Berthelot C."/>
            <person name="Brunet F."/>
            <person name="Chalopin D."/>
            <person name="Juanchich A."/>
            <person name="Bernard M."/>
            <person name="Noel B."/>
            <person name="Bento P."/>
            <person name="Da Silva C."/>
            <person name="Labadie K."/>
            <person name="Alberti A."/>
            <person name="Aury J.M."/>
            <person name="Louis A."/>
            <person name="Dehais P."/>
            <person name="Bardou P."/>
            <person name="Montfort J."/>
            <person name="Klopp C."/>
            <person name="Cabau C."/>
            <person name="Gaspin C."/>
            <person name="Thorgaard G.H."/>
            <person name="Boussaha M."/>
            <person name="Quillet E."/>
            <person name="Guyomard R."/>
            <person name="Galiana D."/>
            <person name="Bobe J."/>
            <person name="Volff J.N."/>
            <person name="Genet C."/>
            <person name="Wincker P."/>
            <person name="Jaillon O."/>
            <person name="Roest Crollius H."/>
            <person name="Guiguen Y."/>
        </authorList>
    </citation>
    <scope>NUCLEOTIDE SEQUENCE [LARGE SCALE GENOMIC DNA]</scope>
</reference>
<dbReference type="Proteomes" id="UP000193380">
    <property type="component" value="Unassembled WGS sequence"/>
</dbReference>
<accession>A0A060ZFZ1</accession>
<sequence length="56" mass="6547">VLKRSDWTLFLFQERLEKLETEKNKVLKSTSTQATAPEETQVDKGMFLLHQVDTTH</sequence>
<evidence type="ECO:0000313" key="2">
    <source>
        <dbReference type="Proteomes" id="UP000193380"/>
    </source>
</evidence>
<evidence type="ECO:0000313" key="1">
    <source>
        <dbReference type="EMBL" id="CDR00115.1"/>
    </source>
</evidence>
<feature type="non-terminal residue" evidence="1">
    <location>
        <position position="1"/>
    </location>
</feature>
<dbReference type="EMBL" id="FR953429">
    <property type="protein sequence ID" value="CDR00115.1"/>
    <property type="molecule type" value="Genomic_DNA"/>
</dbReference>
<proteinExistence type="predicted"/>
<dbReference type="PaxDb" id="8022-A0A060ZFZ1"/>
<name>A0A060ZFZ1_ONCMY</name>
<protein>
    <submittedName>
        <fullName evidence="1">Uncharacterized protein</fullName>
    </submittedName>
</protein>
<organism evidence="1 2">
    <name type="scientific">Oncorhynchus mykiss</name>
    <name type="common">Rainbow trout</name>
    <name type="synonym">Salmo gairdneri</name>
    <dbReference type="NCBI Taxonomy" id="8022"/>
    <lineage>
        <taxon>Eukaryota</taxon>
        <taxon>Metazoa</taxon>
        <taxon>Chordata</taxon>
        <taxon>Craniata</taxon>
        <taxon>Vertebrata</taxon>
        <taxon>Euteleostomi</taxon>
        <taxon>Actinopterygii</taxon>
        <taxon>Neopterygii</taxon>
        <taxon>Teleostei</taxon>
        <taxon>Protacanthopterygii</taxon>
        <taxon>Salmoniformes</taxon>
        <taxon>Salmonidae</taxon>
        <taxon>Salmoninae</taxon>
        <taxon>Oncorhynchus</taxon>
    </lineage>
</organism>
<gene>
    <name evidence="1" type="ORF">GSONMT00058726001</name>
</gene>
<reference evidence="1" key="2">
    <citation type="submission" date="2014-03" db="EMBL/GenBank/DDBJ databases">
        <authorList>
            <person name="Genoscope - CEA"/>
        </authorList>
    </citation>
    <scope>NUCLEOTIDE SEQUENCE</scope>
</reference>
<dbReference type="AlphaFoldDB" id="A0A060ZFZ1"/>